<proteinExistence type="predicted"/>
<dbReference type="SUPFAM" id="SSF56672">
    <property type="entry name" value="DNA/RNA polymerases"/>
    <property type="match status" value="1"/>
</dbReference>
<dbReference type="InterPro" id="IPR043502">
    <property type="entry name" value="DNA/RNA_pol_sf"/>
</dbReference>
<dbReference type="Proteomes" id="UP001634394">
    <property type="component" value="Unassembled WGS sequence"/>
</dbReference>
<evidence type="ECO:0000313" key="2">
    <source>
        <dbReference type="Proteomes" id="UP001634394"/>
    </source>
</evidence>
<evidence type="ECO:0000313" key="1">
    <source>
        <dbReference type="EMBL" id="KAL3882190.1"/>
    </source>
</evidence>
<accession>A0ABD3XBB7</accession>
<gene>
    <name evidence="1" type="ORF">ACJMK2_028558</name>
</gene>
<name>A0ABD3XBB7_SINWO</name>
<comment type="caution">
    <text evidence="1">The sequence shown here is derived from an EMBL/GenBank/DDBJ whole genome shotgun (WGS) entry which is preliminary data.</text>
</comment>
<sequence length="96" mass="11261">MNEFWKIDRYKEYWQAPVLNEDWAKLSFATPDWTYKCVVLLFKVQNASNVFMYMMRELFEQLRGTGVSNTMDDLLLAAPDKCFRATSTNETNGTTI</sequence>
<dbReference type="AlphaFoldDB" id="A0ABD3XBB7"/>
<protein>
    <submittedName>
        <fullName evidence="1">Uncharacterized protein</fullName>
    </submittedName>
</protein>
<reference evidence="1 2" key="1">
    <citation type="submission" date="2024-11" db="EMBL/GenBank/DDBJ databases">
        <title>Chromosome-level genome assembly of the freshwater bivalve Anodonta woodiana.</title>
        <authorList>
            <person name="Chen X."/>
        </authorList>
    </citation>
    <scope>NUCLEOTIDE SEQUENCE [LARGE SCALE GENOMIC DNA]</scope>
    <source>
        <strain evidence="1">MN2024</strain>
        <tissue evidence="1">Gills</tissue>
    </source>
</reference>
<dbReference type="Gene3D" id="3.10.10.10">
    <property type="entry name" value="HIV Type 1 Reverse Transcriptase, subunit A, domain 1"/>
    <property type="match status" value="1"/>
</dbReference>
<dbReference type="EMBL" id="JBJQND010000003">
    <property type="protein sequence ID" value="KAL3882190.1"/>
    <property type="molecule type" value="Genomic_DNA"/>
</dbReference>
<organism evidence="1 2">
    <name type="scientific">Sinanodonta woodiana</name>
    <name type="common">Chinese pond mussel</name>
    <name type="synonym">Anodonta woodiana</name>
    <dbReference type="NCBI Taxonomy" id="1069815"/>
    <lineage>
        <taxon>Eukaryota</taxon>
        <taxon>Metazoa</taxon>
        <taxon>Spiralia</taxon>
        <taxon>Lophotrochozoa</taxon>
        <taxon>Mollusca</taxon>
        <taxon>Bivalvia</taxon>
        <taxon>Autobranchia</taxon>
        <taxon>Heteroconchia</taxon>
        <taxon>Palaeoheterodonta</taxon>
        <taxon>Unionida</taxon>
        <taxon>Unionoidea</taxon>
        <taxon>Unionidae</taxon>
        <taxon>Unioninae</taxon>
        <taxon>Sinanodonta</taxon>
    </lineage>
</organism>
<keyword evidence="2" id="KW-1185">Reference proteome</keyword>
<dbReference type="Gene3D" id="3.30.70.270">
    <property type="match status" value="1"/>
</dbReference>
<dbReference type="InterPro" id="IPR043128">
    <property type="entry name" value="Rev_trsase/Diguanyl_cyclase"/>
</dbReference>